<dbReference type="Proteomes" id="UP001272940">
    <property type="component" value="Unassembled WGS sequence"/>
</dbReference>
<gene>
    <name evidence="1" type="ORF">CEP68_06485</name>
    <name evidence="2" type="ORF">NJD11_11175</name>
</gene>
<proteinExistence type="predicted"/>
<evidence type="ECO:0000313" key="3">
    <source>
        <dbReference type="Proteomes" id="UP000197050"/>
    </source>
</evidence>
<reference evidence="3" key="1">
    <citation type="submission" date="2017-06" db="EMBL/GenBank/DDBJ databases">
        <title>FDA dAtabase for Regulatory Grade micrObial Sequences (FDA-ARGOS): Supporting development and validation of Infectious Disease Dx tests.</title>
        <authorList>
            <person name="Minogue T."/>
            <person name="Wolcott M."/>
            <person name="Wasieloski L."/>
            <person name="Aguilar W."/>
            <person name="Moore D."/>
            <person name="Tallon L."/>
            <person name="Sadzewicz L."/>
            <person name="Sengamalay N."/>
            <person name="Ott S."/>
            <person name="Godinez A."/>
            <person name="Nagaraj S."/>
            <person name="Nadendla S."/>
            <person name="Geyer C."/>
            <person name="Sichtig H."/>
        </authorList>
    </citation>
    <scope>NUCLEOTIDE SEQUENCE [LARGE SCALE GENOMIC DNA]</scope>
    <source>
        <strain evidence="3">FDAARGOS_289</strain>
    </source>
</reference>
<sequence>MAVIDQFQPLDRERELKLHPTHVVGHYGVFRRDGRSFLQIDTLGSADRAKPNSQSQTFQLTSESAKALWEILGREFNLSA</sequence>
<organism evidence="1 3">
    <name type="scientific">Brevundimonas vesicularis</name>
    <name type="common">Pseudomonas vesicularis</name>
    <dbReference type="NCBI Taxonomy" id="41276"/>
    <lineage>
        <taxon>Bacteria</taxon>
        <taxon>Pseudomonadati</taxon>
        <taxon>Pseudomonadota</taxon>
        <taxon>Alphaproteobacteria</taxon>
        <taxon>Caulobacterales</taxon>
        <taxon>Caulobacteraceae</taxon>
        <taxon>Brevundimonas</taxon>
    </lineage>
</organism>
<reference evidence="1" key="2">
    <citation type="submission" date="2017-12" db="EMBL/GenBank/DDBJ databases">
        <title>FDA dAtabase for Regulatory Grade micrObial Sequences (FDA-ARGOS): Supporting development and validation of Infectious Disease Dx tests.</title>
        <authorList>
            <person name="Campos J."/>
            <person name="Goldberg B."/>
            <person name="Tallon L."/>
            <person name="Sadzewicz L."/>
            <person name="Sengamalay N."/>
            <person name="Ott S."/>
            <person name="Godinez A."/>
            <person name="Nagaraj S."/>
            <person name="Vavikolanu K."/>
            <person name="Vyas G."/>
            <person name="Nadendla S."/>
            <person name="Aluvathingal J."/>
            <person name="Geyer C."/>
            <person name="Nandy P."/>
            <person name="Hobson J."/>
            <person name="Sichtig H."/>
        </authorList>
    </citation>
    <scope>NUCLEOTIDE SEQUENCE</scope>
    <source>
        <strain evidence="1">FDAARGOS_289</strain>
    </source>
</reference>
<protein>
    <submittedName>
        <fullName evidence="1">Methionyl-tRNA formyltransferase</fullName>
    </submittedName>
</protein>
<dbReference type="EMBL" id="CP022048">
    <property type="protein sequence ID" value="ASE39177.1"/>
    <property type="molecule type" value="Genomic_DNA"/>
</dbReference>
<evidence type="ECO:0000313" key="1">
    <source>
        <dbReference type="EMBL" id="ASE39177.1"/>
    </source>
</evidence>
<dbReference type="GeneID" id="34015682"/>
<dbReference type="KEGG" id="bvc:CEP68_06485"/>
<reference evidence="2 4" key="4">
    <citation type="journal article" date="2023" name="FEMS Microbes">
        <title>Whole genomes of deep-sea sponge-associated bacteria exhibit high novel natural product potential.</title>
        <authorList>
            <person name="Hesketh-Best P.J."/>
            <person name="January G.G."/>
            <person name="Koch M.J."/>
            <person name="Warburton P.J."/>
            <person name="Howell K.L."/>
            <person name="Upton M."/>
        </authorList>
    </citation>
    <scope>NUCLEOTIDE SEQUENCE [LARGE SCALE GENOMIC DNA]</scope>
    <source>
        <strain evidence="2 4">PC206-O</strain>
    </source>
</reference>
<keyword evidence="4" id="KW-1185">Reference proteome</keyword>
<dbReference type="RefSeq" id="WP_045809924.1">
    <property type="nucleotide sequence ID" value="NZ_CP022048.2"/>
</dbReference>
<dbReference type="Proteomes" id="UP000197050">
    <property type="component" value="Chromosome"/>
</dbReference>
<dbReference type="EMBL" id="JAMYEC010000006">
    <property type="protein sequence ID" value="MDX2335497.1"/>
    <property type="molecule type" value="Genomic_DNA"/>
</dbReference>
<reference evidence="2" key="3">
    <citation type="submission" date="2022-06" db="EMBL/GenBank/DDBJ databases">
        <authorList>
            <person name="Hesketh-Best P.J."/>
            <person name="Koch M.J."/>
        </authorList>
    </citation>
    <scope>NUCLEOTIDE SEQUENCE</scope>
    <source>
        <strain evidence="2">PC206-O</strain>
    </source>
</reference>
<evidence type="ECO:0000313" key="4">
    <source>
        <dbReference type="Proteomes" id="UP001272940"/>
    </source>
</evidence>
<accession>A0A1Z3U7B8</accession>
<dbReference type="GO" id="GO:0016740">
    <property type="term" value="F:transferase activity"/>
    <property type="evidence" value="ECO:0007669"/>
    <property type="project" value="UniProtKB-KW"/>
</dbReference>
<dbReference type="AlphaFoldDB" id="A0A1Z3U7B8"/>
<keyword evidence="1" id="KW-0808">Transferase</keyword>
<name>A0A1Z3U7B8_BREVE</name>
<evidence type="ECO:0000313" key="2">
    <source>
        <dbReference type="EMBL" id="MDX2335497.1"/>
    </source>
</evidence>